<name>A0A7I9VUU5_MYCAG</name>
<comment type="caution">
    <text evidence="1">The sequence shown here is derived from an EMBL/GenBank/DDBJ whole genome shotgun (WGS) entry which is preliminary data.</text>
</comment>
<gene>
    <name evidence="1" type="ORF">MAGR_04480</name>
</gene>
<organism evidence="1 2">
    <name type="scientific">Mycolicibacterium agri</name>
    <name type="common">Mycobacterium agri</name>
    <dbReference type="NCBI Taxonomy" id="36811"/>
    <lineage>
        <taxon>Bacteria</taxon>
        <taxon>Bacillati</taxon>
        <taxon>Actinomycetota</taxon>
        <taxon>Actinomycetes</taxon>
        <taxon>Mycobacteriales</taxon>
        <taxon>Mycobacteriaceae</taxon>
        <taxon>Mycolicibacterium</taxon>
    </lineage>
</organism>
<evidence type="ECO:0000313" key="2">
    <source>
        <dbReference type="Proteomes" id="UP000465302"/>
    </source>
</evidence>
<evidence type="ECO:0000313" key="1">
    <source>
        <dbReference type="EMBL" id="GFG49007.1"/>
    </source>
</evidence>
<dbReference type="Proteomes" id="UP000465302">
    <property type="component" value="Unassembled WGS sequence"/>
</dbReference>
<reference evidence="1 2" key="1">
    <citation type="journal article" date="2019" name="Emerg. Microbes Infect.">
        <title>Comprehensive subspecies identification of 175 nontuberculous mycobacteria species based on 7547 genomic profiles.</title>
        <authorList>
            <person name="Matsumoto Y."/>
            <person name="Kinjo T."/>
            <person name="Motooka D."/>
            <person name="Nabeya D."/>
            <person name="Jung N."/>
            <person name="Uechi K."/>
            <person name="Horii T."/>
            <person name="Iida T."/>
            <person name="Fujita J."/>
            <person name="Nakamura S."/>
        </authorList>
    </citation>
    <scope>NUCLEOTIDE SEQUENCE [LARGE SCALE GENOMIC DNA]</scope>
    <source>
        <strain evidence="1 2">JCM 6377</strain>
    </source>
</reference>
<proteinExistence type="predicted"/>
<protein>
    <submittedName>
        <fullName evidence="1">Uncharacterized protein</fullName>
    </submittedName>
</protein>
<dbReference type="EMBL" id="BLKS01000001">
    <property type="protein sequence ID" value="GFG49007.1"/>
    <property type="molecule type" value="Genomic_DNA"/>
</dbReference>
<dbReference type="AlphaFoldDB" id="A0A7I9VUU5"/>
<accession>A0A7I9VUU5</accession>
<sequence>MKRANADSIVAGDWLYRIIKSADSSAPPGEYMMIVASVDTVDHAGSEVYRYSGDVYAVKGEGAWPQSAFLGAIELHQLGTGTWMSPLDGNMVVGCPLDEGGDPAEWGFDTTL</sequence>